<dbReference type="GeneID" id="24803093"/>
<name>A0A0F7IGY9_9EURY</name>
<dbReference type="Proteomes" id="UP000034723">
    <property type="component" value="Chromosome"/>
</dbReference>
<feature type="transmembrane region" description="Helical" evidence="1">
    <location>
        <begin position="12"/>
        <end position="31"/>
    </location>
</feature>
<feature type="transmembrane region" description="Helical" evidence="1">
    <location>
        <begin position="37"/>
        <end position="58"/>
    </location>
</feature>
<dbReference type="KEGG" id="gah:GAH_00511"/>
<feature type="transmembrane region" description="Helical" evidence="1">
    <location>
        <begin position="184"/>
        <end position="202"/>
    </location>
</feature>
<dbReference type="RefSeq" id="WP_048094543.1">
    <property type="nucleotide sequence ID" value="NZ_CP011267.1"/>
</dbReference>
<keyword evidence="1" id="KW-0812">Transmembrane</keyword>
<dbReference type="EMBL" id="CP011267">
    <property type="protein sequence ID" value="AKG92142.1"/>
    <property type="molecule type" value="Genomic_DNA"/>
</dbReference>
<feature type="transmembrane region" description="Helical" evidence="1">
    <location>
        <begin position="156"/>
        <end position="172"/>
    </location>
</feature>
<feature type="transmembrane region" description="Helical" evidence="1">
    <location>
        <begin position="208"/>
        <end position="227"/>
    </location>
</feature>
<reference evidence="2 3" key="1">
    <citation type="submission" date="2015-04" db="EMBL/GenBank/DDBJ databases">
        <title>The complete genome sequence of the hyperthermophilic, obligate iron-reducing archaeon Geoglobus ahangari strain 234T.</title>
        <authorList>
            <person name="Manzella M.P."/>
            <person name="Holmes D.E."/>
            <person name="Rocheleau J.M."/>
            <person name="Chung A."/>
            <person name="Reguera G."/>
            <person name="Kashefi K."/>
        </authorList>
    </citation>
    <scope>NUCLEOTIDE SEQUENCE [LARGE SCALE GENOMIC DNA]</scope>
    <source>
        <strain evidence="2 3">234</strain>
    </source>
</reference>
<proteinExistence type="predicted"/>
<evidence type="ECO:0000313" key="3">
    <source>
        <dbReference type="Proteomes" id="UP000034723"/>
    </source>
</evidence>
<dbReference type="HOGENOM" id="CLU_1080109_0_0_2"/>
<organism evidence="2 3">
    <name type="scientific">Geoglobus ahangari</name>
    <dbReference type="NCBI Taxonomy" id="113653"/>
    <lineage>
        <taxon>Archaea</taxon>
        <taxon>Methanobacteriati</taxon>
        <taxon>Methanobacteriota</taxon>
        <taxon>Archaeoglobi</taxon>
        <taxon>Archaeoglobales</taxon>
        <taxon>Archaeoglobaceae</taxon>
        <taxon>Geoglobus</taxon>
    </lineage>
</organism>
<evidence type="ECO:0000256" key="1">
    <source>
        <dbReference type="SAM" id="Phobius"/>
    </source>
</evidence>
<keyword evidence="1" id="KW-0472">Membrane</keyword>
<accession>A0A0F7IGY9</accession>
<protein>
    <submittedName>
        <fullName evidence="2">Uncharacterized protein</fullName>
    </submittedName>
</protein>
<keyword evidence="3" id="KW-1185">Reference proteome</keyword>
<dbReference type="AlphaFoldDB" id="A0A0F7IGY9"/>
<sequence length="254" mass="28695">MRFAENLSTASAVIVGGIILLVSLYSLYIDYSTGKGILNIAIDTVMIFLSAVLIGGGLSTRKRLRSYKVAADRAFEEVVYSKLKPILDEVAMGILEINTMRKKLDSVEEKMAKLENYATTGRLTPEHKVNFYFKALIVMLFYLGTVMFMMQYTLPYNHILAILLFIYWWLFITAEFEIFSTGEALVMLIAPVLIVPSLYILSRVFLGVALAQGVVFLASGVYAYYYYTVAKKVSTGQEVKISRKIRDFVGKFRQ</sequence>
<evidence type="ECO:0000313" key="2">
    <source>
        <dbReference type="EMBL" id="AKG92142.1"/>
    </source>
</evidence>
<dbReference type="InParanoid" id="A0A0F7IGY9"/>
<keyword evidence="1" id="KW-1133">Transmembrane helix</keyword>
<feature type="transmembrane region" description="Helical" evidence="1">
    <location>
        <begin position="131"/>
        <end position="150"/>
    </location>
</feature>
<gene>
    <name evidence="2" type="ORF">GAH_00511</name>
</gene>
<dbReference type="OrthoDB" id="385085at2157"/>